<name>A0A5J4SDE0_9ZZZZ</name>
<dbReference type="CDD" id="cd08054">
    <property type="entry name" value="gp6"/>
    <property type="match status" value="1"/>
</dbReference>
<dbReference type="InterPro" id="IPR006450">
    <property type="entry name" value="Phage_HK97_gp6-like"/>
</dbReference>
<sequence>MYITLEEAKKHLNIDTDYTEDDTYITSLINVCEDAVQRHINIKFEEIIIDNDLPASLKHAILLLVGNYYASRESVAFASVNKIPNSYDYLLDLFKKY</sequence>
<dbReference type="InterPro" id="IPR021146">
    <property type="entry name" value="Phage_gp6-like_head-tail"/>
</dbReference>
<comment type="caution">
    <text evidence="1">The sequence shown here is derived from an EMBL/GenBank/DDBJ whole genome shotgun (WGS) entry which is preliminary data.</text>
</comment>
<dbReference type="NCBIfam" id="TIGR01560">
    <property type="entry name" value="put_DNA_pack"/>
    <property type="match status" value="1"/>
</dbReference>
<gene>
    <name evidence="1" type="ORF">EZS27_008294</name>
</gene>
<dbReference type="AlphaFoldDB" id="A0A5J4SDE0"/>
<evidence type="ECO:0000313" key="1">
    <source>
        <dbReference type="EMBL" id="KAA6344037.1"/>
    </source>
</evidence>
<protein>
    <recommendedName>
        <fullName evidence="2">Phage gp6-like head-tail connector protein</fullName>
    </recommendedName>
</protein>
<reference evidence="1" key="1">
    <citation type="submission" date="2019-03" db="EMBL/GenBank/DDBJ databases">
        <title>Single cell metagenomics reveals metabolic interactions within the superorganism composed of flagellate Streblomastix strix and complex community of Bacteroidetes bacteria on its surface.</title>
        <authorList>
            <person name="Treitli S.C."/>
            <person name="Kolisko M."/>
            <person name="Husnik F."/>
            <person name="Keeling P."/>
            <person name="Hampl V."/>
        </authorList>
    </citation>
    <scope>NUCLEOTIDE SEQUENCE</scope>
    <source>
        <strain evidence="1">STM</strain>
    </source>
</reference>
<dbReference type="Pfam" id="PF05135">
    <property type="entry name" value="Phage_connect_1"/>
    <property type="match status" value="1"/>
</dbReference>
<organism evidence="1">
    <name type="scientific">termite gut metagenome</name>
    <dbReference type="NCBI Taxonomy" id="433724"/>
    <lineage>
        <taxon>unclassified sequences</taxon>
        <taxon>metagenomes</taxon>
        <taxon>organismal metagenomes</taxon>
    </lineage>
</organism>
<dbReference type="Gene3D" id="1.10.3230.30">
    <property type="entry name" value="Phage gp6-like head-tail connector protein"/>
    <property type="match status" value="1"/>
</dbReference>
<dbReference type="EMBL" id="SNRY01000238">
    <property type="protein sequence ID" value="KAA6344037.1"/>
    <property type="molecule type" value="Genomic_DNA"/>
</dbReference>
<accession>A0A5J4SDE0</accession>
<proteinExistence type="predicted"/>
<evidence type="ECO:0008006" key="2">
    <source>
        <dbReference type="Google" id="ProtNLM"/>
    </source>
</evidence>